<feature type="domain" description="Response regulatory" evidence="8">
    <location>
        <begin position="6"/>
        <end position="123"/>
    </location>
</feature>
<dbReference type="InterPro" id="IPR002078">
    <property type="entry name" value="Sigma_54_int"/>
</dbReference>
<evidence type="ECO:0000259" key="7">
    <source>
        <dbReference type="PROSITE" id="PS50045"/>
    </source>
</evidence>
<dbReference type="InterPro" id="IPR003593">
    <property type="entry name" value="AAA+_ATPase"/>
</dbReference>
<protein>
    <submittedName>
        <fullName evidence="9">Response regulator receiver protein</fullName>
    </submittedName>
</protein>
<dbReference type="InterPro" id="IPR025943">
    <property type="entry name" value="Sigma_54_int_dom_ATP-bd_2"/>
</dbReference>
<dbReference type="AlphaFoldDB" id="A0A1R4H997"/>
<keyword evidence="10" id="KW-1185">Reference proteome</keyword>
<keyword evidence="6" id="KW-0597">Phosphoprotein</keyword>
<organism evidence="9 10">
    <name type="scientific">Crenothrix polyspora</name>
    <dbReference type="NCBI Taxonomy" id="360316"/>
    <lineage>
        <taxon>Bacteria</taxon>
        <taxon>Pseudomonadati</taxon>
        <taxon>Pseudomonadota</taxon>
        <taxon>Gammaproteobacteria</taxon>
        <taxon>Methylococcales</taxon>
        <taxon>Crenotrichaceae</taxon>
        <taxon>Crenothrix</taxon>
    </lineage>
</organism>
<sequence>MDDKKILLIVEDDPGLQKQLKWSFEAYHTVIAGNRTEAITALRRFTPHVITLDLGLPPDPANASEGLETLKEILELAPATKVIVVTGNDDRDNAITAIAMGAYDFYQKPIDIDVLGLIIERAFQLYNLEKEFTSLQRKSAEPLAGIIASSKKMQELSRMIERVAPANVTALLLGESGTGKEVLAKAIHGLSDRSNQPFVAVNCAAIPENLLESELFGYEKGAFTGAAQQTKGKIEYANKGTFFLDEIGDLPLALQAKLLRFLQERTIERIGGRQEIPVDVRIVCATHQNLQALIDSGRFRSDLYYRISEMVINIPPLRERDGDAIEIATVLLRRYCELNNKKIKGFSKAAAKAIESYSWPGNIRELENKIKRAVIMADENNITFDDLELDQSNDVAIPLNLREVRESSETLAIKRALSHSNNNISNTAKLLGITRPTLYALFEKYGISVND</sequence>
<dbReference type="PROSITE" id="PS50110">
    <property type="entry name" value="RESPONSE_REGULATORY"/>
    <property type="match status" value="1"/>
</dbReference>
<dbReference type="CDD" id="cd00009">
    <property type="entry name" value="AAA"/>
    <property type="match status" value="1"/>
</dbReference>
<dbReference type="InterPro" id="IPR009057">
    <property type="entry name" value="Homeodomain-like_sf"/>
</dbReference>
<dbReference type="InterPro" id="IPR027417">
    <property type="entry name" value="P-loop_NTPase"/>
</dbReference>
<dbReference type="SMART" id="SM00382">
    <property type="entry name" value="AAA"/>
    <property type="match status" value="1"/>
</dbReference>
<dbReference type="NCBIfam" id="TIGR02915">
    <property type="entry name" value="PEP_resp_reg"/>
    <property type="match status" value="1"/>
</dbReference>
<dbReference type="Pfam" id="PF00072">
    <property type="entry name" value="Response_reg"/>
    <property type="match status" value="1"/>
</dbReference>
<dbReference type="InterPro" id="IPR025944">
    <property type="entry name" value="Sigma_54_int_dom_CS"/>
</dbReference>
<dbReference type="PANTHER" id="PTHR32071:SF113">
    <property type="entry name" value="ALGINATE BIOSYNTHESIS TRANSCRIPTIONAL REGULATORY PROTEIN ALGB"/>
    <property type="match status" value="1"/>
</dbReference>
<accession>A0A1R4H997</accession>
<keyword evidence="1" id="KW-0547">Nucleotide-binding</keyword>
<name>A0A1R4H997_9GAMM</name>
<evidence type="ECO:0000256" key="2">
    <source>
        <dbReference type="ARBA" id="ARBA00022840"/>
    </source>
</evidence>
<dbReference type="FunFam" id="3.40.50.300:FF:000006">
    <property type="entry name" value="DNA-binding transcriptional regulator NtrC"/>
    <property type="match status" value="1"/>
</dbReference>
<evidence type="ECO:0000256" key="5">
    <source>
        <dbReference type="ARBA" id="ARBA00023163"/>
    </source>
</evidence>
<dbReference type="InterPro" id="IPR058031">
    <property type="entry name" value="AAA_lid_NorR"/>
</dbReference>
<dbReference type="Gene3D" id="1.10.10.60">
    <property type="entry name" value="Homeodomain-like"/>
    <property type="match status" value="1"/>
</dbReference>
<evidence type="ECO:0000256" key="6">
    <source>
        <dbReference type="PROSITE-ProRule" id="PRU00169"/>
    </source>
</evidence>
<dbReference type="GO" id="GO:0006355">
    <property type="term" value="P:regulation of DNA-templated transcription"/>
    <property type="evidence" value="ECO:0007669"/>
    <property type="project" value="InterPro"/>
</dbReference>
<dbReference type="Pfam" id="PF00158">
    <property type="entry name" value="Sigma54_activat"/>
    <property type="match status" value="1"/>
</dbReference>
<evidence type="ECO:0000256" key="1">
    <source>
        <dbReference type="ARBA" id="ARBA00022741"/>
    </source>
</evidence>
<keyword evidence="3" id="KW-0805">Transcription regulation</keyword>
<dbReference type="Proteomes" id="UP000195667">
    <property type="component" value="Unassembled WGS sequence"/>
</dbReference>
<dbReference type="InterPro" id="IPR014264">
    <property type="entry name" value="PEP-CTERM_resp_reg"/>
</dbReference>
<dbReference type="Pfam" id="PF02954">
    <property type="entry name" value="HTH_8"/>
    <property type="match status" value="1"/>
</dbReference>
<proteinExistence type="predicted"/>
<reference evidence="10" key="1">
    <citation type="submission" date="2017-02" db="EMBL/GenBank/DDBJ databases">
        <authorList>
            <person name="Daims H."/>
        </authorList>
    </citation>
    <scope>NUCLEOTIDE SEQUENCE [LARGE SCALE GENOMIC DNA]</scope>
</reference>
<evidence type="ECO:0000313" key="9">
    <source>
        <dbReference type="EMBL" id="SJM92838.1"/>
    </source>
</evidence>
<dbReference type="Gene3D" id="1.10.8.60">
    <property type="match status" value="1"/>
</dbReference>
<dbReference type="Gene3D" id="3.40.50.300">
    <property type="entry name" value="P-loop containing nucleotide triphosphate hydrolases"/>
    <property type="match status" value="1"/>
</dbReference>
<dbReference type="SUPFAM" id="SSF52540">
    <property type="entry name" value="P-loop containing nucleoside triphosphate hydrolases"/>
    <property type="match status" value="1"/>
</dbReference>
<keyword evidence="5" id="KW-0804">Transcription</keyword>
<feature type="modified residue" description="4-aspartylphosphate" evidence="6">
    <location>
        <position position="53"/>
    </location>
</feature>
<dbReference type="SUPFAM" id="SSF52172">
    <property type="entry name" value="CheY-like"/>
    <property type="match status" value="1"/>
</dbReference>
<keyword evidence="2" id="KW-0067">ATP-binding</keyword>
<dbReference type="RefSeq" id="WP_087143575.1">
    <property type="nucleotide sequence ID" value="NZ_FUKI01000109.1"/>
</dbReference>
<evidence type="ECO:0000259" key="8">
    <source>
        <dbReference type="PROSITE" id="PS50110"/>
    </source>
</evidence>
<dbReference type="InterPro" id="IPR001789">
    <property type="entry name" value="Sig_transdc_resp-reg_receiver"/>
</dbReference>
<keyword evidence="4" id="KW-0238">DNA-binding</keyword>
<dbReference type="GO" id="GO:0000160">
    <property type="term" value="P:phosphorelay signal transduction system"/>
    <property type="evidence" value="ECO:0007669"/>
    <property type="project" value="InterPro"/>
</dbReference>
<dbReference type="PROSITE" id="PS00676">
    <property type="entry name" value="SIGMA54_INTERACT_2"/>
    <property type="match status" value="1"/>
</dbReference>
<dbReference type="SMART" id="SM00448">
    <property type="entry name" value="REC"/>
    <property type="match status" value="1"/>
</dbReference>
<dbReference type="OrthoDB" id="9804019at2"/>
<dbReference type="SUPFAM" id="SSF46689">
    <property type="entry name" value="Homeodomain-like"/>
    <property type="match status" value="1"/>
</dbReference>
<dbReference type="Pfam" id="PF25601">
    <property type="entry name" value="AAA_lid_14"/>
    <property type="match status" value="1"/>
</dbReference>
<gene>
    <name evidence="9" type="ORF">CRENPOLYSF1_340006</name>
</gene>
<evidence type="ECO:0000256" key="3">
    <source>
        <dbReference type="ARBA" id="ARBA00023015"/>
    </source>
</evidence>
<dbReference type="InterPro" id="IPR011006">
    <property type="entry name" value="CheY-like_superfamily"/>
</dbReference>
<dbReference type="PANTHER" id="PTHR32071">
    <property type="entry name" value="TRANSCRIPTIONAL REGULATORY PROTEIN"/>
    <property type="match status" value="1"/>
</dbReference>
<dbReference type="InterPro" id="IPR002197">
    <property type="entry name" value="HTH_Fis"/>
</dbReference>
<dbReference type="PRINTS" id="PR01590">
    <property type="entry name" value="HTHFIS"/>
</dbReference>
<dbReference type="EMBL" id="FUKI01000109">
    <property type="protein sequence ID" value="SJM92838.1"/>
    <property type="molecule type" value="Genomic_DNA"/>
</dbReference>
<dbReference type="GO" id="GO:0043565">
    <property type="term" value="F:sequence-specific DNA binding"/>
    <property type="evidence" value="ECO:0007669"/>
    <property type="project" value="InterPro"/>
</dbReference>
<evidence type="ECO:0000256" key="4">
    <source>
        <dbReference type="ARBA" id="ARBA00023125"/>
    </source>
</evidence>
<evidence type="ECO:0000313" key="10">
    <source>
        <dbReference type="Proteomes" id="UP000195667"/>
    </source>
</evidence>
<dbReference type="GO" id="GO:0005524">
    <property type="term" value="F:ATP binding"/>
    <property type="evidence" value="ECO:0007669"/>
    <property type="project" value="UniProtKB-KW"/>
</dbReference>
<dbReference type="Gene3D" id="3.40.50.2300">
    <property type="match status" value="1"/>
</dbReference>
<dbReference type="PROSITE" id="PS00688">
    <property type="entry name" value="SIGMA54_INTERACT_3"/>
    <property type="match status" value="1"/>
</dbReference>
<feature type="domain" description="Sigma-54 factor interaction" evidence="7">
    <location>
        <begin position="146"/>
        <end position="375"/>
    </location>
</feature>
<dbReference type="PROSITE" id="PS50045">
    <property type="entry name" value="SIGMA54_INTERACT_4"/>
    <property type="match status" value="1"/>
</dbReference>